<name>A0A369YIA8_9PAST</name>
<dbReference type="AlphaFoldDB" id="A0A369YIA8"/>
<dbReference type="STRING" id="1035839.GCA_000238795_01358"/>
<feature type="transmembrane region" description="Helical" evidence="1">
    <location>
        <begin position="51"/>
        <end position="72"/>
    </location>
</feature>
<accession>A0A369YIA8</accession>
<comment type="caution">
    <text evidence="2">The sequence shown here is derived from an EMBL/GenBank/DDBJ whole genome shotgun (WGS) entry which is preliminary data.</text>
</comment>
<feature type="transmembrane region" description="Helical" evidence="1">
    <location>
        <begin position="12"/>
        <end position="31"/>
    </location>
</feature>
<gene>
    <name evidence="2" type="ORF">DPV93_05530</name>
</gene>
<evidence type="ECO:0000313" key="2">
    <source>
        <dbReference type="EMBL" id="RDE72737.1"/>
    </source>
</evidence>
<proteinExistence type="predicted"/>
<protein>
    <submittedName>
        <fullName evidence="2">Uncharacterized protein</fullName>
    </submittedName>
</protein>
<sequence>MKRPISVTIASILYFILTALSYMTFIGFAIYTPDEFLSNLSEAYPFLPPLLSVILSVILVALPIFIATGVLSGTKLSRWLAVLYAVASIGSMLLYIEYYEQSKIIFQWVLQAVLLLLLFNPPANRYFATQDSKE</sequence>
<dbReference type="EMBL" id="QEPN01000003">
    <property type="protein sequence ID" value="RDE72737.1"/>
    <property type="molecule type" value="Genomic_DNA"/>
</dbReference>
<keyword evidence="1" id="KW-0812">Transmembrane</keyword>
<feature type="transmembrane region" description="Helical" evidence="1">
    <location>
        <begin position="79"/>
        <end position="98"/>
    </location>
</feature>
<feature type="transmembrane region" description="Helical" evidence="1">
    <location>
        <begin position="104"/>
        <end position="123"/>
    </location>
</feature>
<reference evidence="2 3" key="1">
    <citation type="submission" date="2018-05" db="EMBL/GenBank/DDBJ databases">
        <title>Draft Genome Sequences for a Diverse set of 7 Haemophilus Species.</title>
        <authorList>
            <person name="Nichols M."/>
            <person name="Topaz N."/>
            <person name="Wang X."/>
            <person name="Wang X."/>
            <person name="Boxrud D."/>
        </authorList>
    </citation>
    <scope>NUCLEOTIDE SEQUENCE [LARGE SCALE GENOMIC DNA]</scope>
    <source>
        <strain evidence="2 3">C2002001239</strain>
    </source>
</reference>
<organism evidence="2 3">
    <name type="scientific">Haemophilus sputorum</name>
    <dbReference type="NCBI Taxonomy" id="1078480"/>
    <lineage>
        <taxon>Bacteria</taxon>
        <taxon>Pseudomonadati</taxon>
        <taxon>Pseudomonadota</taxon>
        <taxon>Gammaproteobacteria</taxon>
        <taxon>Pasteurellales</taxon>
        <taxon>Pasteurellaceae</taxon>
        <taxon>Haemophilus</taxon>
    </lineage>
</organism>
<evidence type="ECO:0000313" key="3">
    <source>
        <dbReference type="Proteomes" id="UP000253872"/>
    </source>
</evidence>
<keyword evidence="1" id="KW-1133">Transmembrane helix</keyword>
<dbReference type="Proteomes" id="UP000253872">
    <property type="component" value="Unassembled WGS sequence"/>
</dbReference>
<evidence type="ECO:0000256" key="1">
    <source>
        <dbReference type="SAM" id="Phobius"/>
    </source>
</evidence>
<keyword evidence="1" id="KW-0472">Membrane</keyword>
<dbReference type="RefSeq" id="WP_111402808.1">
    <property type="nucleotide sequence ID" value="NZ_QEPN01000003.1"/>
</dbReference>